<keyword evidence="3" id="KW-0804">Transcription</keyword>
<dbReference type="InterPro" id="IPR009057">
    <property type="entry name" value="Homeodomain-like_sf"/>
</dbReference>
<evidence type="ECO:0000313" key="7">
    <source>
        <dbReference type="Proteomes" id="UP001596119"/>
    </source>
</evidence>
<evidence type="ECO:0000256" key="3">
    <source>
        <dbReference type="ARBA" id="ARBA00023163"/>
    </source>
</evidence>
<dbReference type="RefSeq" id="WP_379564424.1">
    <property type="nucleotide sequence ID" value="NZ_JBHSQK010000007.1"/>
</dbReference>
<feature type="domain" description="HTH tetR-type" evidence="5">
    <location>
        <begin position="8"/>
        <end position="68"/>
    </location>
</feature>
<feature type="DNA-binding region" description="H-T-H motif" evidence="4">
    <location>
        <begin position="31"/>
        <end position="50"/>
    </location>
</feature>
<dbReference type="Pfam" id="PF00440">
    <property type="entry name" value="TetR_N"/>
    <property type="match status" value="1"/>
</dbReference>
<gene>
    <name evidence="6" type="ORF">ACFQH9_04360</name>
</gene>
<proteinExistence type="predicted"/>
<evidence type="ECO:0000256" key="4">
    <source>
        <dbReference type="PROSITE-ProRule" id="PRU00335"/>
    </source>
</evidence>
<protein>
    <submittedName>
        <fullName evidence="6">TetR/AcrR family transcriptional regulator</fullName>
    </submittedName>
</protein>
<reference evidence="7" key="1">
    <citation type="journal article" date="2019" name="Int. J. Syst. Evol. Microbiol.">
        <title>The Global Catalogue of Microorganisms (GCM) 10K type strain sequencing project: providing services to taxonomists for standard genome sequencing and annotation.</title>
        <authorList>
            <consortium name="The Broad Institute Genomics Platform"/>
            <consortium name="The Broad Institute Genome Sequencing Center for Infectious Disease"/>
            <person name="Wu L."/>
            <person name="Ma J."/>
        </authorList>
    </citation>
    <scope>NUCLEOTIDE SEQUENCE [LARGE SCALE GENOMIC DNA]</scope>
    <source>
        <strain evidence="7">CGMCC 4.7397</strain>
    </source>
</reference>
<evidence type="ECO:0000256" key="1">
    <source>
        <dbReference type="ARBA" id="ARBA00023015"/>
    </source>
</evidence>
<accession>A0ABW1I567</accession>
<name>A0ABW1I567_9PSEU</name>
<comment type="caution">
    <text evidence="6">The sequence shown here is derived from an EMBL/GenBank/DDBJ whole genome shotgun (WGS) entry which is preliminary data.</text>
</comment>
<dbReference type="PANTHER" id="PTHR47506">
    <property type="entry name" value="TRANSCRIPTIONAL REGULATORY PROTEIN"/>
    <property type="match status" value="1"/>
</dbReference>
<keyword evidence="2 4" id="KW-0238">DNA-binding</keyword>
<dbReference type="Gene3D" id="1.10.357.10">
    <property type="entry name" value="Tetracycline Repressor, domain 2"/>
    <property type="match status" value="1"/>
</dbReference>
<dbReference type="EMBL" id="JBHSQK010000007">
    <property type="protein sequence ID" value="MFC5947507.1"/>
    <property type="molecule type" value="Genomic_DNA"/>
</dbReference>
<evidence type="ECO:0000313" key="6">
    <source>
        <dbReference type="EMBL" id="MFC5947507.1"/>
    </source>
</evidence>
<keyword evidence="1" id="KW-0805">Transcription regulation</keyword>
<dbReference type="InterPro" id="IPR001647">
    <property type="entry name" value="HTH_TetR"/>
</dbReference>
<evidence type="ECO:0000256" key="2">
    <source>
        <dbReference type="ARBA" id="ARBA00023125"/>
    </source>
</evidence>
<dbReference type="PANTHER" id="PTHR47506:SF6">
    <property type="entry name" value="HTH-TYPE TRANSCRIPTIONAL REPRESSOR NEMR"/>
    <property type="match status" value="1"/>
</dbReference>
<dbReference type="Proteomes" id="UP001596119">
    <property type="component" value="Unassembled WGS sequence"/>
</dbReference>
<organism evidence="6 7">
    <name type="scientific">Pseudonocardia lutea</name>
    <dbReference type="NCBI Taxonomy" id="2172015"/>
    <lineage>
        <taxon>Bacteria</taxon>
        <taxon>Bacillati</taxon>
        <taxon>Actinomycetota</taxon>
        <taxon>Actinomycetes</taxon>
        <taxon>Pseudonocardiales</taxon>
        <taxon>Pseudonocardiaceae</taxon>
        <taxon>Pseudonocardia</taxon>
    </lineage>
</organism>
<dbReference type="PRINTS" id="PR00455">
    <property type="entry name" value="HTHTETR"/>
</dbReference>
<evidence type="ECO:0000259" key="5">
    <source>
        <dbReference type="PROSITE" id="PS50977"/>
    </source>
</evidence>
<dbReference type="PROSITE" id="PS50977">
    <property type="entry name" value="HTH_TETR_2"/>
    <property type="match status" value="1"/>
</dbReference>
<sequence>MTAASEETGRRDRVLQSALQSFARYGYRKTSMNEVAREAKISRPGLYFLFSSKQELFRAAATRALEQDLAAAERSLASTEQPLRRRVVDAFDHWTGRYVGPARDVEDVIDDNPDLLGEIVHTAPARFRQLIVDTLAPATGAQAALDIAQTLISTSLGLKHEVDSRDAYIRRLTVAVGLLVPDY</sequence>
<keyword evidence="7" id="KW-1185">Reference proteome</keyword>
<dbReference type="SUPFAM" id="SSF46689">
    <property type="entry name" value="Homeodomain-like"/>
    <property type="match status" value="1"/>
</dbReference>